<dbReference type="AlphaFoldDB" id="A0A1G8QDG7"/>
<dbReference type="STRING" id="930129.SAMN05216352_11929"/>
<dbReference type="InterPro" id="IPR029058">
    <property type="entry name" value="AB_hydrolase_fold"/>
</dbReference>
<gene>
    <name evidence="2" type="ORF">SAMN05216352_11929</name>
</gene>
<dbReference type="GO" id="GO:0016787">
    <property type="term" value="F:hydrolase activity"/>
    <property type="evidence" value="ECO:0007669"/>
    <property type="project" value="UniProtKB-KW"/>
</dbReference>
<organism evidence="2 3">
    <name type="scientific">Alteribacillus bidgolensis</name>
    <dbReference type="NCBI Taxonomy" id="930129"/>
    <lineage>
        <taxon>Bacteria</taxon>
        <taxon>Bacillati</taxon>
        <taxon>Bacillota</taxon>
        <taxon>Bacilli</taxon>
        <taxon>Bacillales</taxon>
        <taxon>Bacillaceae</taxon>
        <taxon>Alteribacillus</taxon>
    </lineage>
</organism>
<dbReference type="Pfam" id="PF06028">
    <property type="entry name" value="DUF915"/>
    <property type="match status" value="1"/>
</dbReference>
<reference evidence="2 3" key="1">
    <citation type="submission" date="2016-10" db="EMBL/GenBank/DDBJ databases">
        <authorList>
            <person name="de Groot N.N."/>
        </authorList>
    </citation>
    <scope>NUCLEOTIDE SEQUENCE [LARGE SCALE GENOMIC DNA]</scope>
    <source>
        <strain evidence="3">P4B,CCM 7963,CECT 7998,DSM 25260,IBRC-M 10614,KCTC 13821</strain>
    </source>
</reference>
<keyword evidence="1" id="KW-0472">Membrane</keyword>
<keyword evidence="1" id="KW-0812">Transmembrane</keyword>
<dbReference type="Proteomes" id="UP000199017">
    <property type="component" value="Unassembled WGS sequence"/>
</dbReference>
<accession>A0A1G8QDG7</accession>
<protein>
    <submittedName>
        <fullName evidence="2">Uncharacterized protein with an alpha/beta hydrolase fold</fullName>
    </submittedName>
</protein>
<dbReference type="InterPro" id="IPR010315">
    <property type="entry name" value="DUF915_hydro-like"/>
</dbReference>
<dbReference type="RefSeq" id="WP_170032039.1">
    <property type="nucleotide sequence ID" value="NZ_FNDU01000019.1"/>
</dbReference>
<keyword evidence="1" id="KW-1133">Transmembrane helix</keyword>
<dbReference type="EMBL" id="FNDU01000019">
    <property type="protein sequence ID" value="SDJ02678.1"/>
    <property type="molecule type" value="Genomic_DNA"/>
</dbReference>
<keyword evidence="3" id="KW-1185">Reference proteome</keyword>
<proteinExistence type="predicted"/>
<sequence>MFNILLMNKRVIIFITSVLIILCSTLLFFDEPQTKSQDTTNITPTLFIHGFKGGPGSFNTMLHRFERNGWGSRGLIFHVSADGEVEAEGQLTNDNNPFIQILFEHNRASLADQTVWLQRIMASLHETYEIKQVNLIGHSMGGLTSANYILHNEENKYPAVKRLVVIGSPFKGIHQKSYFDVNTGAATVDLQPSSAALENMVYKKDNFDEHVSVLAIAGVINNEDTDGLVRRNSAYGIKDIVPRANYQEETFYDTNATHSGLHEHTGVDKKIAAFLWDR</sequence>
<evidence type="ECO:0000313" key="3">
    <source>
        <dbReference type="Proteomes" id="UP000199017"/>
    </source>
</evidence>
<evidence type="ECO:0000313" key="2">
    <source>
        <dbReference type="EMBL" id="SDJ02678.1"/>
    </source>
</evidence>
<dbReference type="SUPFAM" id="SSF53474">
    <property type="entry name" value="alpha/beta-Hydrolases"/>
    <property type="match status" value="1"/>
</dbReference>
<dbReference type="PANTHER" id="PTHR37946">
    <property type="entry name" value="SLL1969 PROTEIN"/>
    <property type="match status" value="1"/>
</dbReference>
<dbReference type="Gene3D" id="3.40.50.1820">
    <property type="entry name" value="alpha/beta hydrolase"/>
    <property type="match status" value="1"/>
</dbReference>
<evidence type="ECO:0000256" key="1">
    <source>
        <dbReference type="SAM" id="Phobius"/>
    </source>
</evidence>
<dbReference type="PANTHER" id="PTHR37946:SF1">
    <property type="entry name" value="SLL1969 PROTEIN"/>
    <property type="match status" value="1"/>
</dbReference>
<feature type="transmembrane region" description="Helical" evidence="1">
    <location>
        <begin position="12"/>
        <end position="29"/>
    </location>
</feature>
<keyword evidence="2" id="KW-0378">Hydrolase</keyword>
<name>A0A1G8QDG7_9BACI</name>